<reference evidence="1 2" key="1">
    <citation type="submission" date="2017-12" db="EMBL/GenBank/DDBJ databases">
        <title>Complete genome sequence and characterization of bacteriophage phiP4-3 infecting Proteus pennea.</title>
        <authorList>
            <person name="He Y."/>
            <person name="Yang H."/>
        </authorList>
    </citation>
    <scope>NUCLEOTIDE SEQUENCE [LARGE SCALE GENOMIC DNA]</scope>
</reference>
<protein>
    <submittedName>
        <fullName evidence="1">Uncharacterized protein</fullName>
    </submittedName>
</protein>
<evidence type="ECO:0000313" key="1">
    <source>
        <dbReference type="EMBL" id="AUM58370.1"/>
    </source>
</evidence>
<evidence type="ECO:0000313" key="2">
    <source>
        <dbReference type="Proteomes" id="UP000240538"/>
    </source>
</evidence>
<dbReference type="Proteomes" id="UP000240538">
    <property type="component" value="Segment"/>
</dbReference>
<name>A0A2I6PF77_9CAUD</name>
<proteinExistence type="predicted"/>
<accession>A0A2I6PF77</accession>
<dbReference type="EMBL" id="MG696114">
    <property type="protein sequence ID" value="AUM58370.1"/>
    <property type="molecule type" value="Genomic_DNA"/>
</dbReference>
<gene>
    <name evidence="1" type="ORF">phiP43_012</name>
</gene>
<sequence>MYSITSYKRNGKVDMFASGTQRVVTDNNYIKSIKDYVDSICPLEERLENGEDTLVIKIVSEQEAEDFVNNNTIIKTATSKHHKD</sequence>
<organism evidence="1 2">
    <name type="scientific">Proteus phage phiP4-3</name>
    <dbReference type="NCBI Taxonomy" id="2065203"/>
    <lineage>
        <taxon>Viruses</taxon>
        <taxon>Duplodnaviria</taxon>
        <taxon>Heunggongvirae</taxon>
        <taxon>Uroviricota</taxon>
        <taxon>Caudoviricetes</taxon>
        <taxon>Pantevenvirales</taxon>
        <taxon>Straboviridae</taxon>
        <taxon>Bragavirus</taxon>
        <taxon>Bragavirus p43</taxon>
    </lineage>
</organism>
<keyword evidence="2" id="KW-1185">Reference proteome</keyword>